<evidence type="ECO:0000313" key="1">
    <source>
        <dbReference type="EMBL" id="QCE10637.1"/>
    </source>
</evidence>
<keyword evidence="2" id="KW-1185">Reference proteome</keyword>
<dbReference type="Proteomes" id="UP000501690">
    <property type="component" value="Linkage Group LG10"/>
</dbReference>
<reference evidence="1 2" key="1">
    <citation type="submission" date="2019-04" db="EMBL/GenBank/DDBJ databases">
        <title>An improved genome assembly and genetic linkage map for asparagus bean, Vigna unguiculata ssp. sesquipedialis.</title>
        <authorList>
            <person name="Xia Q."/>
            <person name="Zhang R."/>
            <person name="Dong Y."/>
        </authorList>
    </citation>
    <scope>NUCLEOTIDE SEQUENCE [LARGE SCALE GENOMIC DNA]</scope>
    <source>
        <tissue evidence="1">Leaf</tissue>
    </source>
</reference>
<organism evidence="1 2">
    <name type="scientific">Vigna unguiculata</name>
    <name type="common">Cowpea</name>
    <dbReference type="NCBI Taxonomy" id="3917"/>
    <lineage>
        <taxon>Eukaryota</taxon>
        <taxon>Viridiplantae</taxon>
        <taxon>Streptophyta</taxon>
        <taxon>Embryophyta</taxon>
        <taxon>Tracheophyta</taxon>
        <taxon>Spermatophyta</taxon>
        <taxon>Magnoliopsida</taxon>
        <taxon>eudicotyledons</taxon>
        <taxon>Gunneridae</taxon>
        <taxon>Pentapetalae</taxon>
        <taxon>rosids</taxon>
        <taxon>fabids</taxon>
        <taxon>Fabales</taxon>
        <taxon>Fabaceae</taxon>
        <taxon>Papilionoideae</taxon>
        <taxon>50 kb inversion clade</taxon>
        <taxon>NPAAA clade</taxon>
        <taxon>indigoferoid/millettioid clade</taxon>
        <taxon>Phaseoleae</taxon>
        <taxon>Vigna</taxon>
    </lineage>
</organism>
<name>A0A4D6NFB6_VIGUN</name>
<protein>
    <submittedName>
        <fullName evidence="1">Uncharacterized protein</fullName>
    </submittedName>
</protein>
<sequence>MPRVFTEPRPYRLFRVPNLANPSLFIFSLTSTTSSLCHCRPSSRLRPLLPSITDCASVHEASVTDIAPPLNNTRKATRFRHRRALRYALHRASVAPLRHGPP</sequence>
<dbReference type="AlphaFoldDB" id="A0A4D6NFB6"/>
<proteinExistence type="predicted"/>
<gene>
    <name evidence="1" type="ORF">DEO72_LG10g1868</name>
</gene>
<evidence type="ECO:0000313" key="2">
    <source>
        <dbReference type="Proteomes" id="UP000501690"/>
    </source>
</evidence>
<dbReference type="EMBL" id="CP039354">
    <property type="protein sequence ID" value="QCE10637.1"/>
    <property type="molecule type" value="Genomic_DNA"/>
</dbReference>
<accession>A0A4D6NFB6</accession>